<keyword evidence="1" id="KW-1133">Transmembrane helix</keyword>
<proteinExistence type="predicted"/>
<reference evidence="4" key="1">
    <citation type="submission" date="2025-08" db="UniProtKB">
        <authorList>
            <consortium name="RefSeq"/>
        </authorList>
    </citation>
    <scope>IDENTIFICATION</scope>
    <source>
        <strain evidence="4">15085-1641.00</strain>
        <tissue evidence="4">Whole body</tissue>
    </source>
</reference>
<dbReference type="Proteomes" id="UP000504633">
    <property type="component" value="Unplaced"/>
</dbReference>
<feature type="domain" description="DUF7775" evidence="2">
    <location>
        <begin position="2"/>
        <end position="140"/>
    </location>
</feature>
<dbReference type="GeneID" id="111604774"/>
<evidence type="ECO:0000259" key="2">
    <source>
        <dbReference type="Pfam" id="PF24985"/>
    </source>
</evidence>
<keyword evidence="1" id="KW-0812">Transmembrane</keyword>
<feature type="transmembrane region" description="Helical" evidence="1">
    <location>
        <begin position="68"/>
        <end position="91"/>
    </location>
</feature>
<evidence type="ECO:0000256" key="1">
    <source>
        <dbReference type="SAM" id="Phobius"/>
    </source>
</evidence>
<dbReference type="Pfam" id="PF24985">
    <property type="entry name" value="DUF7775"/>
    <property type="match status" value="1"/>
</dbReference>
<evidence type="ECO:0000313" key="4">
    <source>
        <dbReference type="RefSeq" id="XP_023178747.1"/>
    </source>
</evidence>
<keyword evidence="1" id="KW-0472">Membrane</keyword>
<sequence>MNQVWLLFKMLEILAGCVCTYVHTVAALNLEEPMNHNLFLCGTFASFTLLAAIRCIRIGMGLRTLLRSLLFQSIFATVMHFLCSLVAMNYAENDFHLQFMSDVGEAQHLYFRYCRLQSIISLITGGIYLIECILVLDIIVKIPQADHMPLNVVTEPPQKEETWQHMTNDELDTWARISADIFFLGKDFDFWLRVNCKWFRRIAGSQELILFPEGCTESDSVDMQQTYTHEILG</sequence>
<dbReference type="RefSeq" id="XP_023178747.1">
    <property type="nucleotide sequence ID" value="XM_023322979.2"/>
</dbReference>
<feature type="transmembrane region" description="Helical" evidence="1">
    <location>
        <begin position="37"/>
        <end position="56"/>
    </location>
</feature>
<keyword evidence="3" id="KW-1185">Reference proteome</keyword>
<organism evidence="3 4">
    <name type="scientific">Drosophila hydei</name>
    <name type="common">Fruit fly</name>
    <dbReference type="NCBI Taxonomy" id="7224"/>
    <lineage>
        <taxon>Eukaryota</taxon>
        <taxon>Metazoa</taxon>
        <taxon>Ecdysozoa</taxon>
        <taxon>Arthropoda</taxon>
        <taxon>Hexapoda</taxon>
        <taxon>Insecta</taxon>
        <taxon>Pterygota</taxon>
        <taxon>Neoptera</taxon>
        <taxon>Endopterygota</taxon>
        <taxon>Diptera</taxon>
        <taxon>Brachycera</taxon>
        <taxon>Muscomorpha</taxon>
        <taxon>Ephydroidea</taxon>
        <taxon>Drosophilidae</taxon>
        <taxon>Drosophila</taxon>
    </lineage>
</organism>
<dbReference type="PANTHER" id="PTHR41152:SF8">
    <property type="entry name" value="AT26438P-RELATED"/>
    <property type="match status" value="1"/>
</dbReference>
<evidence type="ECO:0000313" key="3">
    <source>
        <dbReference type="Proteomes" id="UP000504633"/>
    </source>
</evidence>
<dbReference type="InterPro" id="IPR056677">
    <property type="entry name" value="DUF7775"/>
</dbReference>
<dbReference type="OMA" id="IVKIPQA"/>
<dbReference type="OrthoDB" id="7789408at2759"/>
<feature type="transmembrane region" description="Helical" evidence="1">
    <location>
        <begin position="119"/>
        <end position="140"/>
    </location>
</feature>
<dbReference type="AlphaFoldDB" id="A0A6J1MH26"/>
<name>A0A6J1MH26_DROHY</name>
<dbReference type="KEGG" id="dhe:111604774"/>
<gene>
    <name evidence="4" type="primary">LOC111604774</name>
</gene>
<protein>
    <submittedName>
        <fullName evidence="4">Uncharacterized protein LOC111604774</fullName>
    </submittedName>
</protein>
<accession>A0A6J1MH26</accession>
<dbReference type="PANTHER" id="PTHR41152">
    <property type="entry name" value="AT26438P-RELATED"/>
    <property type="match status" value="1"/>
</dbReference>